<dbReference type="InterPro" id="IPR011004">
    <property type="entry name" value="Trimer_LpxA-like_sf"/>
</dbReference>
<accession>A0A4R0H856</accession>
<keyword evidence="1" id="KW-0808">Transferase</keyword>
<dbReference type="OrthoDB" id="9815592at2"/>
<reference evidence="1 2" key="1">
    <citation type="submission" date="2019-02" db="EMBL/GenBank/DDBJ databases">
        <title>The draft genome of Kosakonia quasisacchari strain WCHKQ120001.</title>
        <authorList>
            <person name="Wang C."/>
            <person name="Feng Y."/>
            <person name="Zong Z."/>
        </authorList>
    </citation>
    <scope>NUCLEOTIDE SEQUENCE [LARGE SCALE GENOMIC DNA]</scope>
    <source>
        <strain evidence="1 2">WCHKQ120001</strain>
    </source>
</reference>
<proteinExistence type="predicted"/>
<keyword evidence="1" id="KW-0012">Acyltransferase</keyword>
<protein>
    <submittedName>
        <fullName evidence="1">Acyltransferase</fullName>
    </submittedName>
</protein>
<dbReference type="Proteomes" id="UP000291793">
    <property type="component" value="Unassembled WGS sequence"/>
</dbReference>
<evidence type="ECO:0000313" key="2">
    <source>
        <dbReference type="Proteomes" id="UP000291793"/>
    </source>
</evidence>
<keyword evidence="2" id="KW-1185">Reference proteome</keyword>
<dbReference type="SUPFAM" id="SSF51161">
    <property type="entry name" value="Trimeric LpxA-like enzymes"/>
    <property type="match status" value="1"/>
</dbReference>
<sequence length="186" mass="20658">MLIYKIKGRLRALYYNFTRKLSIRILGSNPKIFGAKYMKMTNCSIGDNCWIQAVAKYKTQNFTPEIIFGENVMMSCNVHISAVKKIDIGDNVLLGSNIYIGDHSHGSTRPAKYEAQIPPAFRDLDDIAEIKINDNTWVCDNVVILAGTFVGKGSIIAANSVVKGHFEENSLIAGNPARFIRKLTNG</sequence>
<evidence type="ECO:0000313" key="1">
    <source>
        <dbReference type="EMBL" id="TCC04752.1"/>
    </source>
</evidence>
<dbReference type="InterPro" id="IPR051159">
    <property type="entry name" value="Hexapeptide_acetyltransf"/>
</dbReference>
<dbReference type="RefSeq" id="WP_131410510.1">
    <property type="nucleotide sequence ID" value="NZ_CATKPI010000004.1"/>
</dbReference>
<gene>
    <name evidence="1" type="ORF">E0L21_14075</name>
</gene>
<organism evidence="1 2">
    <name type="scientific">Kosakonia quasisacchari</name>
    <dbReference type="NCBI Taxonomy" id="2529380"/>
    <lineage>
        <taxon>Bacteria</taxon>
        <taxon>Pseudomonadati</taxon>
        <taxon>Pseudomonadota</taxon>
        <taxon>Gammaproteobacteria</taxon>
        <taxon>Enterobacterales</taxon>
        <taxon>Enterobacteriaceae</taxon>
        <taxon>Kosakonia</taxon>
    </lineage>
</organism>
<dbReference type="AlphaFoldDB" id="A0A4R0H856"/>
<dbReference type="EMBL" id="SJOP01000012">
    <property type="protein sequence ID" value="TCC04752.1"/>
    <property type="molecule type" value="Genomic_DNA"/>
</dbReference>
<dbReference type="Gene3D" id="2.160.10.10">
    <property type="entry name" value="Hexapeptide repeat proteins"/>
    <property type="match status" value="1"/>
</dbReference>
<comment type="caution">
    <text evidence="1">The sequence shown here is derived from an EMBL/GenBank/DDBJ whole genome shotgun (WGS) entry which is preliminary data.</text>
</comment>
<name>A0A4R0H856_9ENTR</name>
<dbReference type="PANTHER" id="PTHR23416">
    <property type="entry name" value="SIALIC ACID SYNTHASE-RELATED"/>
    <property type="match status" value="1"/>
</dbReference>
<dbReference type="CDD" id="cd04647">
    <property type="entry name" value="LbH_MAT_like"/>
    <property type="match status" value="1"/>
</dbReference>
<dbReference type="GO" id="GO:0016746">
    <property type="term" value="F:acyltransferase activity"/>
    <property type="evidence" value="ECO:0007669"/>
    <property type="project" value="UniProtKB-KW"/>
</dbReference>
<dbReference type="PANTHER" id="PTHR23416:SF78">
    <property type="entry name" value="LIPOPOLYSACCHARIDE BIOSYNTHESIS O-ACETYL TRANSFERASE WBBJ-RELATED"/>
    <property type="match status" value="1"/>
</dbReference>